<dbReference type="EMBL" id="CAJVCH010005625">
    <property type="protein sequence ID" value="CAG7658603.1"/>
    <property type="molecule type" value="Genomic_DNA"/>
</dbReference>
<evidence type="ECO:0000313" key="3">
    <source>
        <dbReference type="Proteomes" id="UP000708208"/>
    </source>
</evidence>
<name>A0A8J2NQX2_9HEXA</name>
<evidence type="ECO:0000313" key="2">
    <source>
        <dbReference type="EMBL" id="CAG7658603.1"/>
    </source>
</evidence>
<dbReference type="Proteomes" id="UP000708208">
    <property type="component" value="Unassembled WGS sequence"/>
</dbReference>
<keyword evidence="3" id="KW-1185">Reference proteome</keyword>
<feature type="non-terminal residue" evidence="2">
    <location>
        <position position="51"/>
    </location>
</feature>
<dbReference type="AlphaFoldDB" id="A0A8J2NQX2"/>
<feature type="compositionally biased region" description="Polar residues" evidence="1">
    <location>
        <begin position="1"/>
        <end position="11"/>
    </location>
</feature>
<evidence type="ECO:0000256" key="1">
    <source>
        <dbReference type="SAM" id="MobiDB-lite"/>
    </source>
</evidence>
<sequence>MRSRSSSSTGPNVGLGATSTSSTTSAPSSTLGYRSRLPSSNGELTTCSGTE</sequence>
<protein>
    <submittedName>
        <fullName evidence="2">Uncharacterized protein</fullName>
    </submittedName>
</protein>
<gene>
    <name evidence="2" type="ORF">AFUS01_LOCUS1021</name>
</gene>
<feature type="compositionally biased region" description="Low complexity" evidence="1">
    <location>
        <begin position="17"/>
        <end position="30"/>
    </location>
</feature>
<comment type="caution">
    <text evidence="2">The sequence shown here is derived from an EMBL/GenBank/DDBJ whole genome shotgun (WGS) entry which is preliminary data.</text>
</comment>
<proteinExistence type="predicted"/>
<accession>A0A8J2NQX2</accession>
<feature type="compositionally biased region" description="Polar residues" evidence="1">
    <location>
        <begin position="37"/>
        <end position="51"/>
    </location>
</feature>
<feature type="region of interest" description="Disordered" evidence="1">
    <location>
        <begin position="1"/>
        <end position="51"/>
    </location>
</feature>
<reference evidence="2" key="1">
    <citation type="submission" date="2021-06" db="EMBL/GenBank/DDBJ databases">
        <authorList>
            <person name="Hodson N. C."/>
            <person name="Mongue J. A."/>
            <person name="Jaron S. K."/>
        </authorList>
    </citation>
    <scope>NUCLEOTIDE SEQUENCE</scope>
</reference>
<organism evidence="2 3">
    <name type="scientific">Allacma fusca</name>
    <dbReference type="NCBI Taxonomy" id="39272"/>
    <lineage>
        <taxon>Eukaryota</taxon>
        <taxon>Metazoa</taxon>
        <taxon>Ecdysozoa</taxon>
        <taxon>Arthropoda</taxon>
        <taxon>Hexapoda</taxon>
        <taxon>Collembola</taxon>
        <taxon>Symphypleona</taxon>
        <taxon>Sminthuridae</taxon>
        <taxon>Allacma</taxon>
    </lineage>
</organism>